<proteinExistence type="predicted"/>
<dbReference type="KEGG" id="umr:103675831"/>
<evidence type="ECO:0000313" key="2">
    <source>
        <dbReference type="Proteomes" id="UP000261680"/>
    </source>
</evidence>
<gene>
    <name evidence="3" type="primary">LOC103675831</name>
</gene>
<protein>
    <submittedName>
        <fullName evidence="3">Uncharacterized protein LOC103675831 isoform X1</fullName>
    </submittedName>
</protein>
<dbReference type="Proteomes" id="UP000261680">
    <property type="component" value="Unplaced"/>
</dbReference>
<name>A0A384D7Y3_URSMA</name>
<reference evidence="3" key="1">
    <citation type="submission" date="2025-08" db="UniProtKB">
        <authorList>
            <consortium name="RefSeq"/>
        </authorList>
    </citation>
    <scope>IDENTIFICATION</scope>
    <source>
        <tissue evidence="3">Whole blood</tissue>
    </source>
</reference>
<dbReference type="RefSeq" id="XP_008703187.1">
    <property type="nucleotide sequence ID" value="XM_008704965.2"/>
</dbReference>
<evidence type="ECO:0000313" key="3">
    <source>
        <dbReference type="RefSeq" id="XP_008703187.1"/>
    </source>
</evidence>
<accession>A0A384D7Y3</accession>
<evidence type="ECO:0000256" key="1">
    <source>
        <dbReference type="SAM" id="MobiDB-lite"/>
    </source>
</evidence>
<keyword evidence="2" id="KW-1185">Reference proteome</keyword>
<feature type="region of interest" description="Disordered" evidence="1">
    <location>
        <begin position="156"/>
        <end position="188"/>
    </location>
</feature>
<organism evidence="2 3">
    <name type="scientific">Ursus maritimus</name>
    <name type="common">Polar bear</name>
    <name type="synonym">Thalarctos maritimus</name>
    <dbReference type="NCBI Taxonomy" id="29073"/>
    <lineage>
        <taxon>Eukaryota</taxon>
        <taxon>Metazoa</taxon>
        <taxon>Chordata</taxon>
        <taxon>Craniata</taxon>
        <taxon>Vertebrata</taxon>
        <taxon>Euteleostomi</taxon>
        <taxon>Mammalia</taxon>
        <taxon>Eutheria</taxon>
        <taxon>Laurasiatheria</taxon>
        <taxon>Carnivora</taxon>
        <taxon>Caniformia</taxon>
        <taxon>Ursidae</taxon>
        <taxon>Ursus</taxon>
    </lineage>
</organism>
<dbReference type="AlphaFoldDB" id="A0A384D7Y3"/>
<dbReference type="GeneID" id="103675831"/>
<sequence>MEAALCLGLARANAGCEVENGASTSSPHPRNPGAPFLGLQTELMGLSLCGPNWGRSRALEEKALSEPDLPILNISYTWNHRIDGGRDWLLSFGLMRSRFIHVAAGISTSFSKGWIIIPCLNKPGCFMKQTLRRRDGDKDVPFPATMELPLPHSQLRQPLHYSLPGPGGRGAEGTGQKQRHDPGNSVSTEDLLLPAKLDLRVKKCTLSCEKT</sequence>